<reference evidence="1 2" key="1">
    <citation type="submission" date="2024-05" db="EMBL/GenBank/DDBJ databases">
        <title>Genome sequencing and assembly of Indian major carp, Cirrhinus mrigala (Hamilton, 1822).</title>
        <authorList>
            <person name="Mohindra V."/>
            <person name="Chowdhury L.M."/>
            <person name="Lal K."/>
            <person name="Jena J.K."/>
        </authorList>
    </citation>
    <scope>NUCLEOTIDE SEQUENCE [LARGE SCALE GENOMIC DNA]</scope>
    <source>
        <strain evidence="1">CM1030</strain>
        <tissue evidence="1">Blood</tissue>
    </source>
</reference>
<protein>
    <submittedName>
        <fullName evidence="1">Uncharacterized protein</fullName>
    </submittedName>
</protein>
<dbReference type="EMBL" id="JAMKFB020000023">
    <property type="protein sequence ID" value="KAL0157543.1"/>
    <property type="molecule type" value="Genomic_DNA"/>
</dbReference>
<accession>A0ABD0N7E9</accession>
<proteinExistence type="predicted"/>
<feature type="non-terminal residue" evidence="1">
    <location>
        <position position="50"/>
    </location>
</feature>
<dbReference type="Proteomes" id="UP001529510">
    <property type="component" value="Unassembled WGS sequence"/>
</dbReference>
<name>A0ABD0N7E9_CIRMR</name>
<dbReference type="AlphaFoldDB" id="A0ABD0N7E9"/>
<gene>
    <name evidence="1" type="ORF">M9458_045619</name>
</gene>
<evidence type="ECO:0000313" key="2">
    <source>
        <dbReference type="Proteomes" id="UP001529510"/>
    </source>
</evidence>
<sequence>MFPSLYSRPHTKNWTEISTDSDMDVLPLHSALIQLRKTLDGSLDENLRQI</sequence>
<organism evidence="1 2">
    <name type="scientific">Cirrhinus mrigala</name>
    <name type="common">Mrigala</name>
    <dbReference type="NCBI Taxonomy" id="683832"/>
    <lineage>
        <taxon>Eukaryota</taxon>
        <taxon>Metazoa</taxon>
        <taxon>Chordata</taxon>
        <taxon>Craniata</taxon>
        <taxon>Vertebrata</taxon>
        <taxon>Euteleostomi</taxon>
        <taxon>Actinopterygii</taxon>
        <taxon>Neopterygii</taxon>
        <taxon>Teleostei</taxon>
        <taxon>Ostariophysi</taxon>
        <taxon>Cypriniformes</taxon>
        <taxon>Cyprinidae</taxon>
        <taxon>Labeoninae</taxon>
        <taxon>Labeonini</taxon>
        <taxon>Cirrhinus</taxon>
    </lineage>
</organism>
<keyword evidence="2" id="KW-1185">Reference proteome</keyword>
<comment type="caution">
    <text evidence="1">The sequence shown here is derived from an EMBL/GenBank/DDBJ whole genome shotgun (WGS) entry which is preliminary data.</text>
</comment>
<evidence type="ECO:0000313" key="1">
    <source>
        <dbReference type="EMBL" id="KAL0157543.1"/>
    </source>
</evidence>